<protein>
    <submittedName>
        <fullName evidence="2">Uncharacterized protein</fullName>
    </submittedName>
</protein>
<proteinExistence type="inferred from homology"/>
<dbReference type="InterPro" id="IPR015867">
    <property type="entry name" value="N-reg_PII/ATP_PRibTrfase_C"/>
</dbReference>
<reference evidence="2 3" key="1">
    <citation type="submission" date="2019-03" db="EMBL/GenBank/DDBJ databases">
        <title>Genomic Encyclopedia of Type Strains, Phase IV (KMG-IV): sequencing the most valuable type-strain genomes for metagenomic binning, comparative biology and taxonomic classification.</title>
        <authorList>
            <person name="Goeker M."/>
        </authorList>
    </citation>
    <scope>NUCLEOTIDE SEQUENCE [LARGE SCALE GENOMIC DNA]</scope>
    <source>
        <strain evidence="2 3">DSM 16326</strain>
    </source>
</reference>
<dbReference type="EMBL" id="SOQX01000002">
    <property type="protein sequence ID" value="TDY02802.1"/>
    <property type="molecule type" value="Genomic_DNA"/>
</dbReference>
<dbReference type="Gene3D" id="3.30.70.120">
    <property type="match status" value="1"/>
</dbReference>
<dbReference type="PANTHER" id="PTHR35983">
    <property type="entry name" value="UPF0166 PROTEIN TM_0021"/>
    <property type="match status" value="1"/>
</dbReference>
<dbReference type="OrthoDB" id="5295185at2"/>
<dbReference type="Proteomes" id="UP000294914">
    <property type="component" value="Unassembled WGS sequence"/>
</dbReference>
<dbReference type="RefSeq" id="WP_134082056.1">
    <property type="nucleotide sequence ID" value="NZ_SOQX01000002.1"/>
</dbReference>
<evidence type="ECO:0000313" key="3">
    <source>
        <dbReference type="Proteomes" id="UP000294914"/>
    </source>
</evidence>
<comment type="similarity">
    <text evidence="1">Belongs to the UPF0166 family.</text>
</comment>
<dbReference type="AlphaFoldDB" id="A0A4R8IPF1"/>
<dbReference type="InterPro" id="IPR003793">
    <property type="entry name" value="UPF0166"/>
</dbReference>
<keyword evidence="3" id="KW-1185">Reference proteome</keyword>
<accession>A0A4R8IPF1</accession>
<gene>
    <name evidence="2" type="ORF">EDC23_1183</name>
</gene>
<organism evidence="2 3">
    <name type="scientific">Thiohalophilus thiocyanatoxydans</name>
    <dbReference type="NCBI Taxonomy" id="381308"/>
    <lineage>
        <taxon>Bacteria</taxon>
        <taxon>Pseudomonadati</taxon>
        <taxon>Pseudomonadota</taxon>
        <taxon>Gammaproteobacteria</taxon>
        <taxon>Thiohalomonadales</taxon>
        <taxon>Thiohalophilaceae</taxon>
        <taxon>Thiohalophilus</taxon>
    </lineage>
</organism>
<dbReference type="InterPro" id="IPR011322">
    <property type="entry name" value="N-reg_PII-like_a/b"/>
</dbReference>
<dbReference type="SUPFAM" id="SSF54913">
    <property type="entry name" value="GlnB-like"/>
    <property type="match status" value="1"/>
</dbReference>
<dbReference type="Pfam" id="PF02641">
    <property type="entry name" value="DUF190"/>
    <property type="match status" value="1"/>
</dbReference>
<name>A0A4R8IPF1_9GAMM</name>
<comment type="caution">
    <text evidence="2">The sequence shown here is derived from an EMBL/GenBank/DDBJ whole genome shotgun (WGS) entry which is preliminary data.</text>
</comment>
<dbReference type="PANTHER" id="PTHR35983:SF1">
    <property type="entry name" value="UPF0166 PROTEIN TM_0021"/>
    <property type="match status" value="1"/>
</dbReference>
<sequence length="102" mass="11372">MNQTAVTMVRIYLTEGEAQLDTLMRRLHDWEKASGVTVFRGISGFGESGEIHHSGLLDLSLNLPVVVEFFDTPDKAAAIVEHLNEFIKPGHIVIWDARVNAQ</sequence>
<evidence type="ECO:0000256" key="1">
    <source>
        <dbReference type="ARBA" id="ARBA00010554"/>
    </source>
</evidence>
<evidence type="ECO:0000313" key="2">
    <source>
        <dbReference type="EMBL" id="TDY02802.1"/>
    </source>
</evidence>